<dbReference type="PROSITE" id="PS51273">
    <property type="entry name" value="GATASE_TYPE_1"/>
    <property type="match status" value="1"/>
</dbReference>
<protein>
    <recommendedName>
        <fullName evidence="1">Glutamine amidotransferase domain-containing protein</fullName>
    </recommendedName>
</protein>
<feature type="domain" description="Glutamine amidotransferase" evidence="1">
    <location>
        <begin position="38"/>
        <end position="191"/>
    </location>
</feature>
<dbReference type="NCBIfam" id="NF006098">
    <property type="entry name" value="PRK08250.1"/>
    <property type="match status" value="1"/>
</dbReference>
<dbReference type="PANTHER" id="PTHR42695:SF5">
    <property type="entry name" value="GLUTAMINE AMIDOTRANSFERASE YLR126C-RELATED"/>
    <property type="match status" value="1"/>
</dbReference>
<dbReference type="InterPro" id="IPR029062">
    <property type="entry name" value="Class_I_gatase-like"/>
</dbReference>
<gene>
    <name evidence="2" type="ORF">SDC9_56558</name>
</gene>
<organism evidence="2">
    <name type="scientific">bioreactor metagenome</name>
    <dbReference type="NCBI Taxonomy" id="1076179"/>
    <lineage>
        <taxon>unclassified sequences</taxon>
        <taxon>metagenomes</taxon>
        <taxon>ecological metagenomes</taxon>
    </lineage>
</organism>
<name>A0A644X262_9ZZZZ</name>
<reference evidence="2" key="1">
    <citation type="submission" date="2019-08" db="EMBL/GenBank/DDBJ databases">
        <authorList>
            <person name="Kucharzyk K."/>
            <person name="Murdoch R.W."/>
            <person name="Higgins S."/>
            <person name="Loffler F."/>
        </authorList>
    </citation>
    <scope>NUCLEOTIDE SEQUENCE</scope>
</reference>
<dbReference type="Gene3D" id="3.40.50.880">
    <property type="match status" value="1"/>
</dbReference>
<dbReference type="InterPro" id="IPR017926">
    <property type="entry name" value="GATASE"/>
</dbReference>
<sequence>MKNNQKMKVHFIQHETFEAPAAYLEWAKQRNHTITFSKVYENQALPETAENIDLLIVMGGPQSPATTQKECPHFNAKAEITLIQKCIKSEKAVIGVCLGSQLIGEALGANFEHSPEKEIGVFPIQLTDDGLKDEKINHFGSSLLVEHWHNDMPGLTTDSKILATSTGCPRQIVAYSNLVYGFQCHIEFNPEVIELLIAEEENILSNNVTHKYVQKPDEIRSYNYTEMNSKLFQFLDKLVTEYSNKRVCT</sequence>
<dbReference type="GO" id="GO:0005829">
    <property type="term" value="C:cytosol"/>
    <property type="evidence" value="ECO:0007669"/>
    <property type="project" value="TreeGrafter"/>
</dbReference>
<dbReference type="FunFam" id="3.40.50.880:FF:000033">
    <property type="entry name" value="Glutamine amidotransferase class-I"/>
    <property type="match status" value="1"/>
</dbReference>
<dbReference type="AlphaFoldDB" id="A0A644X262"/>
<accession>A0A644X262</accession>
<dbReference type="SUPFAM" id="SSF52317">
    <property type="entry name" value="Class I glutamine amidotransferase-like"/>
    <property type="match status" value="1"/>
</dbReference>
<comment type="caution">
    <text evidence="2">The sequence shown here is derived from an EMBL/GenBank/DDBJ whole genome shotgun (WGS) entry which is preliminary data.</text>
</comment>
<dbReference type="PANTHER" id="PTHR42695">
    <property type="entry name" value="GLUTAMINE AMIDOTRANSFERASE YLR126C-RELATED"/>
    <property type="match status" value="1"/>
</dbReference>
<evidence type="ECO:0000259" key="1">
    <source>
        <dbReference type="Pfam" id="PF00117"/>
    </source>
</evidence>
<dbReference type="Pfam" id="PF00117">
    <property type="entry name" value="GATase"/>
    <property type="match status" value="1"/>
</dbReference>
<proteinExistence type="predicted"/>
<dbReference type="EMBL" id="VSSQ01001667">
    <property type="protein sequence ID" value="MPM10230.1"/>
    <property type="molecule type" value="Genomic_DNA"/>
</dbReference>
<evidence type="ECO:0000313" key="2">
    <source>
        <dbReference type="EMBL" id="MPM10230.1"/>
    </source>
</evidence>
<dbReference type="InterPro" id="IPR044992">
    <property type="entry name" value="ChyE-like"/>
</dbReference>
<dbReference type="CDD" id="cd01741">
    <property type="entry name" value="GATase1_1"/>
    <property type="match status" value="1"/>
</dbReference>